<dbReference type="InterPro" id="IPR003615">
    <property type="entry name" value="HNH_nuc"/>
</dbReference>
<dbReference type="Proteomes" id="UP000053558">
    <property type="component" value="Unassembled WGS sequence"/>
</dbReference>
<feature type="region of interest" description="Disordered" evidence="1">
    <location>
        <begin position="602"/>
        <end position="628"/>
    </location>
</feature>
<evidence type="ECO:0000256" key="1">
    <source>
        <dbReference type="SAM" id="MobiDB-lite"/>
    </source>
</evidence>
<dbReference type="GeneID" id="19206371"/>
<proteinExistence type="predicted"/>
<gene>
    <name evidence="3" type="ORF">CONPUDRAFT_170010</name>
</gene>
<evidence type="ECO:0000313" key="3">
    <source>
        <dbReference type="EMBL" id="EIW74656.1"/>
    </source>
</evidence>
<feature type="region of interest" description="Disordered" evidence="1">
    <location>
        <begin position="1"/>
        <end position="84"/>
    </location>
</feature>
<evidence type="ECO:0000313" key="4">
    <source>
        <dbReference type="Proteomes" id="UP000053558"/>
    </source>
</evidence>
<dbReference type="EMBL" id="JH711591">
    <property type="protein sequence ID" value="EIW74656.1"/>
    <property type="molecule type" value="Genomic_DNA"/>
</dbReference>
<dbReference type="eggNOG" id="ENOG502RD1B">
    <property type="taxonomic scope" value="Eukaryota"/>
</dbReference>
<reference evidence="4" key="1">
    <citation type="journal article" date="2012" name="Science">
        <title>The Paleozoic origin of enzymatic lignin decomposition reconstructed from 31 fungal genomes.</title>
        <authorList>
            <person name="Floudas D."/>
            <person name="Binder M."/>
            <person name="Riley R."/>
            <person name="Barry K."/>
            <person name="Blanchette R.A."/>
            <person name="Henrissat B."/>
            <person name="Martinez A.T."/>
            <person name="Otillar R."/>
            <person name="Spatafora J.W."/>
            <person name="Yadav J.S."/>
            <person name="Aerts A."/>
            <person name="Benoit I."/>
            <person name="Boyd A."/>
            <person name="Carlson A."/>
            <person name="Copeland A."/>
            <person name="Coutinho P.M."/>
            <person name="de Vries R.P."/>
            <person name="Ferreira P."/>
            <person name="Findley K."/>
            <person name="Foster B."/>
            <person name="Gaskell J."/>
            <person name="Glotzer D."/>
            <person name="Gorecki P."/>
            <person name="Heitman J."/>
            <person name="Hesse C."/>
            <person name="Hori C."/>
            <person name="Igarashi K."/>
            <person name="Jurgens J.A."/>
            <person name="Kallen N."/>
            <person name="Kersten P."/>
            <person name="Kohler A."/>
            <person name="Kuees U."/>
            <person name="Kumar T.K.A."/>
            <person name="Kuo A."/>
            <person name="LaButti K."/>
            <person name="Larrondo L.F."/>
            <person name="Lindquist E."/>
            <person name="Ling A."/>
            <person name="Lombard V."/>
            <person name="Lucas S."/>
            <person name="Lundell T."/>
            <person name="Martin R."/>
            <person name="McLaughlin D.J."/>
            <person name="Morgenstern I."/>
            <person name="Morin E."/>
            <person name="Murat C."/>
            <person name="Nagy L.G."/>
            <person name="Nolan M."/>
            <person name="Ohm R.A."/>
            <person name="Patyshakuliyeva A."/>
            <person name="Rokas A."/>
            <person name="Ruiz-Duenas F.J."/>
            <person name="Sabat G."/>
            <person name="Salamov A."/>
            <person name="Samejima M."/>
            <person name="Schmutz J."/>
            <person name="Slot J.C."/>
            <person name="St John F."/>
            <person name="Stenlid J."/>
            <person name="Sun H."/>
            <person name="Sun S."/>
            <person name="Syed K."/>
            <person name="Tsang A."/>
            <person name="Wiebenga A."/>
            <person name="Young D."/>
            <person name="Pisabarro A."/>
            <person name="Eastwood D.C."/>
            <person name="Martin F."/>
            <person name="Cullen D."/>
            <person name="Grigoriev I.V."/>
            <person name="Hibbett D.S."/>
        </authorList>
    </citation>
    <scope>NUCLEOTIDE SEQUENCE [LARGE SCALE GENOMIC DNA]</scope>
    <source>
        <strain evidence="4">RWD-64-598 SS2</strain>
    </source>
</reference>
<dbReference type="KEGG" id="cput:CONPUDRAFT_170010"/>
<feature type="compositionally biased region" description="Polar residues" evidence="1">
    <location>
        <begin position="9"/>
        <end position="27"/>
    </location>
</feature>
<dbReference type="OrthoDB" id="2661828at2759"/>
<dbReference type="AlphaFoldDB" id="R7SEP8"/>
<accession>R7SEP8</accession>
<name>R7SEP8_CONPW</name>
<evidence type="ECO:0000259" key="2">
    <source>
        <dbReference type="Pfam" id="PF13391"/>
    </source>
</evidence>
<keyword evidence="4" id="KW-1185">Reference proteome</keyword>
<dbReference type="Pfam" id="PF13391">
    <property type="entry name" value="HNH_2"/>
    <property type="match status" value="1"/>
</dbReference>
<sequence length="718" mass="83012">MSYPYPHGQYNTPMTPTPAPRNSNSRPLRSLVPDTPSPQVPAHSHGPHNHPTTPTPNPHMTHPYGQQHHSVTPAPAPRGGNHHQRSLVVNTQSPQVDPQGLSRTMSVMPQTPLQQLASRRLEFLPDSPEGTTNDNILPSPGSTGLIFDDDNLASPILAVINFNGVILYHTVSETSDLAQSPEVQAIQDRLTPAKKRSRNVWKGAKQKVLQEDVVRRGRCLITLEAPFKSGVDLCHLMPNHMWSNTRVLAQMKLAWGYRKGVNLDTRYNLIFLRKDIHWQFDHSSWMLVPVPEDIHELLIWAHTRKEDKTNHQETYKQRRNFRYIFVAIDFENPIGRLGGDNIIMTHPPPYYGLGIHTSHAHPNYVLYDACNKYQLLEPRRQQTVQKNLQEVLSRYRQELRIDANALVDDAWGMGWRRLNIGSPLNALFLNSTIVHLFNDGEWLIIPELSIIEKLYDEAMKTYVSDPIKLNKYFRHHCSGPYLYYLIPRRSMRDEVITETPSHRRPRTVHTYPFATLGPFRSHIRPHYVAWNLGEKLDEVYDSREYEEMHGSVREILALHAPHLTAIDTRKHLDMVSVATFRWKQERHASLWRPVQRIRTTKRHRPEGELYAPEERTRPEEEKEDSEPGQRYVRCVSGWALDVAESVMDASVLNDDQVAEYRSELEVPSPPPTREAWCEWRRAWRRCRDTAQDTSRFSSNDWAVVDFHVYLPTGDLVNT</sequence>
<protein>
    <recommendedName>
        <fullName evidence="2">HNH nuclease domain-containing protein</fullName>
    </recommendedName>
</protein>
<dbReference type="RefSeq" id="XP_007775253.1">
    <property type="nucleotide sequence ID" value="XM_007777063.1"/>
</dbReference>
<organism evidence="3 4">
    <name type="scientific">Coniophora puteana (strain RWD-64-598)</name>
    <name type="common">Brown rot fungus</name>
    <dbReference type="NCBI Taxonomy" id="741705"/>
    <lineage>
        <taxon>Eukaryota</taxon>
        <taxon>Fungi</taxon>
        <taxon>Dikarya</taxon>
        <taxon>Basidiomycota</taxon>
        <taxon>Agaricomycotina</taxon>
        <taxon>Agaricomycetes</taxon>
        <taxon>Agaricomycetidae</taxon>
        <taxon>Boletales</taxon>
        <taxon>Coniophorineae</taxon>
        <taxon>Coniophoraceae</taxon>
        <taxon>Coniophora</taxon>
    </lineage>
</organism>
<feature type="domain" description="HNH nuclease" evidence="2">
    <location>
        <begin position="219"/>
        <end position="286"/>
    </location>
</feature>